<dbReference type="GeneID" id="37862863"/>
<organism evidence="2 3">
    <name type="scientific">Bacillus subtilis (strain 168)</name>
    <dbReference type="NCBI Taxonomy" id="224308"/>
    <lineage>
        <taxon>Bacteria</taxon>
        <taxon>Bacillati</taxon>
        <taxon>Bacillota</taxon>
        <taxon>Bacilli</taxon>
        <taxon>Bacillales</taxon>
        <taxon>Bacillaceae</taxon>
        <taxon>Bacillus</taxon>
    </lineage>
</organism>
<evidence type="ECO:0000313" key="2">
    <source>
        <dbReference type="EMBL" id="SOX90560.1"/>
    </source>
</evidence>
<protein>
    <submittedName>
        <fullName evidence="2">Uncharacterized protein</fullName>
    </submittedName>
</protein>
<dbReference type="RefSeq" id="WP_009967352.1">
    <property type="nucleotide sequence ID" value="NC_000964.3"/>
</dbReference>
<evidence type="ECO:0000313" key="1">
    <source>
        <dbReference type="EMBL" id="QJP88331.1"/>
    </source>
</evidence>
<dbReference type="EMBL" id="CP052842">
    <property type="protein sequence ID" value="QJP88331.1"/>
    <property type="molecule type" value="Genomic_DNA"/>
</dbReference>
<gene>
    <name evidence="2" type="ORF">BSU_18275</name>
    <name evidence="1" type="ORF">HIR78_09925</name>
</gene>
<evidence type="ECO:0000313" key="3">
    <source>
        <dbReference type="Proteomes" id="UP000001570"/>
    </source>
</evidence>
<dbReference type="OrthoDB" id="9811523at2"/>
<reference evidence="2" key="4">
    <citation type="journal article" date="2013" name="Microbiology">
        <title>An updated metabolic view of the Bacillus subtilis 168 genome.</title>
        <authorList>
            <person name="Belda E."/>
            <person name="Sekowska A."/>
            <person name="Le Fevre F."/>
            <person name="Mornico D."/>
            <person name="Morgat A."/>
            <person name="Ouzounis C."/>
            <person name="Vallenet D."/>
            <person name="Medigue C."/>
            <person name="Danchin A."/>
        </authorList>
    </citation>
    <scope>NUCLEOTIDE SEQUENCE</scope>
    <source>
        <strain evidence="2">168</strain>
    </source>
</reference>
<dbReference type="Proteomes" id="UP000001570">
    <property type="component" value="Chromosome"/>
</dbReference>
<keyword evidence="3" id="KW-1185">Reference proteome</keyword>
<reference evidence="2" key="6">
    <citation type="journal article" date="2018" name="Microb. Biotechnol.">
        <title>Bacillus subtilis, the model Gram-positive bacterium: 20 years of annotation refinement.</title>
        <authorList>
            <person name="Borriss R."/>
            <person name="Danchin A."/>
            <person name="Harwood C.R."/>
            <person name="Medigue C."/>
            <person name="Rocha E.P.C."/>
            <person name="Sekowska A."/>
            <person name="Vallenet D."/>
        </authorList>
    </citation>
    <scope>NUCLEOTIDE SEQUENCE</scope>
    <source>
        <strain evidence="2">168</strain>
    </source>
</reference>
<proteinExistence type="predicted"/>
<reference evidence="2" key="5">
    <citation type="submission" date="2013-01" db="EMBL/GenBank/DDBJ databases">
        <authorList>
            <consortium name="AMAbiotics and Genoscope"/>
            <person name="Genoscope - C.E.A."/>
        </authorList>
    </citation>
    <scope>NUCLEOTIDE SEQUENCE</scope>
    <source>
        <strain evidence="2">168</strain>
    </source>
</reference>
<dbReference type="SMR" id="A0A2K4Z9J0"/>
<name>A0A2K4Z9J0_BACSU</name>
<dbReference type="EnsemblBacteria" id="SOX90560">
    <property type="protein sequence ID" value="SOX90560"/>
    <property type="gene ID" value="BSU_18275"/>
</dbReference>
<dbReference type="RefSeq" id="YP_009513961.1">
    <property type="nucleotide sequence ID" value="NC_000964.3"/>
</dbReference>
<dbReference type="EMBL" id="AL009126">
    <property type="protein sequence ID" value="SOX90560.1"/>
    <property type="molecule type" value="Genomic_DNA"/>
</dbReference>
<reference evidence="2" key="3">
    <citation type="submission" date="2009-01" db="EMBL/GenBank/DDBJ databases">
        <authorList>
            <consortium name="Institut Pasteur and Genoscope"/>
            <person name="Genoscope - C.E.A."/>
        </authorList>
    </citation>
    <scope>NUCLEOTIDE SEQUENCE</scope>
    <source>
        <strain evidence="2">168</strain>
    </source>
</reference>
<dbReference type="AlphaFoldDB" id="A0A2K4Z9J0"/>
<reference evidence="1" key="7">
    <citation type="submission" date="2020-04" db="EMBL/GenBank/DDBJ databases">
        <title>Phage recombination drives evolution of spore-forming Bacilli.</title>
        <authorList>
            <person name="Dragos A."/>
            <person name="Kovacs A.T."/>
        </authorList>
    </citation>
    <scope>NUCLEOTIDE SEQUENCE</scope>
    <source>
        <strain evidence="1">168</strain>
    </source>
</reference>
<reference evidence="2" key="2">
    <citation type="journal article" date="2009" name="Microbiology">
        <title>From a consortium sequence to a unified sequence: the Bacillus subtilis 168 reference genome a decade later.</title>
        <authorList>
            <person name="Barbe V."/>
            <person name="Cruveiller S."/>
            <person name="Kunst F."/>
            <person name="Lenoble P."/>
            <person name="Meurice G."/>
            <person name="Sekowska A."/>
            <person name="Vallenet D."/>
            <person name="Wang T."/>
            <person name="Moszer I."/>
            <person name="Medigue C."/>
            <person name="Danchin A."/>
        </authorList>
    </citation>
    <scope>NUCLEOTIDE SEQUENCE</scope>
    <source>
        <strain evidence="2">168</strain>
    </source>
</reference>
<reference evidence="2" key="8">
    <citation type="journal article" date="2023" name="Microb. Biotechnol.">
        <title>A model industrial workhorse: Bacillus subtilis strain 168 and its genome after a quarter of a century.</title>
        <authorList>
            <person name="Bremer E."/>
            <person name="Calteau A."/>
            <person name="Danchin A."/>
            <person name="Harwood C."/>
            <person name="Helmann J.D."/>
            <person name="Medigue C."/>
            <person name="Palsson B.O."/>
            <person name="Sekowska A."/>
            <person name="Vallenet D."/>
            <person name="Zuniga A."/>
            <person name="Zuniga C."/>
        </authorList>
    </citation>
    <scope>NUCLEOTIDE SEQUENCE</scope>
    <source>
        <strain evidence="2">168</strain>
    </source>
</reference>
<accession>A0A2K4Z9J0</accession>
<sequence>MNMEAVFGHLPLLESEKLVLNKNKIEEKHVQDVFYVFISSLVRCHIIFCAVRRCCVD</sequence>
<reference evidence="2 3" key="1">
    <citation type="journal article" date="1997" name="Nature">
        <title>The complete genome sequence of the Gram-positive bacterium Bacillus subtilis.</title>
        <authorList>
            <person name="Kunst F."/>
            <person name="Ogasawara N."/>
            <person name="Moszer I."/>
            <person name="Albertini A.M."/>
            <person name="Alloni G."/>
            <person name="Azevedo V."/>
            <person name="Bertero M.G."/>
            <person name="Bessieres P."/>
            <person name="Bolotin A."/>
            <person name="Borchert S."/>
            <person name="Borriss R."/>
            <person name="Boursier L."/>
            <person name="Brans A."/>
            <person name="Braun M."/>
            <person name="Brignell S.C."/>
            <person name="Bron S."/>
            <person name="Brouillet S."/>
            <person name="Bruschi C.V."/>
            <person name="Caldwell B."/>
            <person name="Capuano V."/>
            <person name="Carter N.M."/>
            <person name="Choi S.K."/>
            <person name="Codani J.J."/>
            <person name="Connerton I.F."/>
            <person name="Cummings N.J."/>
            <person name="Daniel R.A."/>
            <person name="Denizot F."/>
            <person name="Devine K.M."/>
            <person name="Dusterhoft A."/>
            <person name="Ehrlich S.D."/>
            <person name="Emmerson P.T."/>
            <person name="Entian K.D."/>
            <person name="Errington J."/>
            <person name="Fabret C."/>
            <person name="Ferrari E."/>
            <person name="Foulger D."/>
            <person name="Fritz C."/>
            <person name="Fujita M."/>
            <person name="Fujita Y."/>
            <person name="Fuma S."/>
            <person name="Galizzi A."/>
            <person name="Galleron N."/>
            <person name="Ghim S.Y."/>
            <person name="Glaser P."/>
            <person name="Goffeau A."/>
            <person name="Golightly E.J."/>
            <person name="Grandi G."/>
            <person name="Guiseppi G."/>
            <person name="Guy B.J."/>
            <person name="Haga K."/>
            <person name="Haiech J."/>
            <person name="Harwood C.R."/>
            <person name="Henaut A."/>
            <person name="Hilbert H."/>
            <person name="Holsappel S."/>
            <person name="Hosono S."/>
            <person name="Hullo M.F."/>
            <person name="Itaya M."/>
            <person name="Jones L."/>
            <person name="Joris B."/>
            <person name="Karamata D."/>
            <person name="Kasahara Y."/>
            <person name="Klaerr-Blanchard M."/>
            <person name="Klein C."/>
            <person name="Kobayashi Y."/>
            <person name="Koetter P."/>
            <person name="Koningstein G."/>
            <person name="Krogh S."/>
            <person name="Kumano M."/>
            <person name="Kurita K."/>
            <person name="Lapidus A."/>
            <person name="Lardinois S."/>
            <person name="Lauber J."/>
            <person name="Lazarevic V."/>
            <person name="Lee S.M."/>
            <person name="Levine A."/>
            <person name="Liu H."/>
            <person name="Masuda S."/>
            <person name="Mauel C."/>
            <person name="Medigue C."/>
            <person name="Medina N."/>
            <person name="Mellado R.P."/>
            <person name="Mizuno M."/>
            <person name="Moestl D."/>
            <person name="Nakai S."/>
            <person name="Noback M."/>
            <person name="Noone D."/>
            <person name="O'Reilly M."/>
            <person name="Ogawa K."/>
            <person name="Ogiwara A."/>
            <person name="Oudega B."/>
            <person name="Park S.H."/>
            <person name="Parro V."/>
            <person name="Pohl T.M."/>
            <person name="Portetelle D."/>
            <person name="Porwollik S."/>
            <person name="Prescott A.M."/>
            <person name="Presecan E."/>
            <person name="Pujic P."/>
            <person name="Purnelle B."/>
            <person name="Rapoport G."/>
            <person name="Rey M."/>
            <person name="Reynolds S."/>
            <person name="Rieger M."/>
            <person name="Rivolta C."/>
            <person name="Rocha E."/>
            <person name="Roche B."/>
            <person name="Rose M."/>
            <person name="Sadaie Y."/>
            <person name="Sato T."/>
            <person name="Scanlan E."/>
            <person name="Schleich S."/>
            <person name="Schroeter R."/>
            <person name="Scoffone F."/>
            <person name="Sekiguchi J."/>
            <person name="Sekowska A."/>
            <person name="Seror S.J."/>
            <person name="Serror P."/>
            <person name="Shin B.S."/>
            <person name="Soldo B."/>
            <person name="Sorokin A."/>
            <person name="Tacconi E."/>
            <person name="Takagi T."/>
            <person name="Takahashi H."/>
            <person name="Takemaru K."/>
            <person name="Takeuchi M."/>
            <person name="Tamakoshi A."/>
            <person name="Tanaka T."/>
            <person name="Terpstra P."/>
            <person name="Tognoni A."/>
            <person name="Tosato V."/>
            <person name="Uchiyama S."/>
            <person name="Vandenbol M."/>
            <person name="Vannier F."/>
            <person name="Vassarotti A."/>
            <person name="Viari A."/>
            <person name="Wambutt R."/>
            <person name="Wedler E."/>
            <person name="Wedler H."/>
            <person name="Weitzenegger T."/>
            <person name="Winters P."/>
            <person name="Wipat A."/>
            <person name="Yamamoto H."/>
            <person name="Yamane K."/>
            <person name="Yasumoto K."/>
            <person name="Yata K."/>
            <person name="Yoshida K."/>
            <person name="Yoshikawa H.F."/>
            <person name="Zumstein E."/>
            <person name="Yoshikawa H."/>
            <person name="Danchin A."/>
        </authorList>
    </citation>
    <scope>NUCLEOTIDE SEQUENCE [LARGE SCALE GENOMIC DNA]</scope>
    <source>
        <strain evidence="2 3">168</strain>
    </source>
</reference>